<organism evidence="1">
    <name type="scientific">freshwater metagenome</name>
    <dbReference type="NCBI Taxonomy" id="449393"/>
    <lineage>
        <taxon>unclassified sequences</taxon>
        <taxon>metagenomes</taxon>
        <taxon>ecological metagenomes</taxon>
    </lineage>
</organism>
<dbReference type="AlphaFoldDB" id="A0A6J7JZU7"/>
<sequence>MARIEKLLEQEAVAAEVAEHAVDLEAPLPAGSKVTRGSARTRNVQVRLRDEEFEGLSAFAAEQGLPVSTVIRMLVLRCIAPVDDLKSALDRLETDLAAVRRKALSA</sequence>
<proteinExistence type="predicted"/>
<gene>
    <name evidence="1" type="ORF">UFOPK3773_01256</name>
</gene>
<name>A0A6J7JZU7_9ZZZZ</name>
<accession>A0A6J7JZU7</accession>
<evidence type="ECO:0000313" key="1">
    <source>
        <dbReference type="EMBL" id="CAB4948239.1"/>
    </source>
</evidence>
<reference evidence="1" key="1">
    <citation type="submission" date="2020-05" db="EMBL/GenBank/DDBJ databases">
        <authorList>
            <person name="Chiriac C."/>
            <person name="Salcher M."/>
            <person name="Ghai R."/>
            <person name="Kavagutti S V."/>
        </authorList>
    </citation>
    <scope>NUCLEOTIDE SEQUENCE</scope>
</reference>
<protein>
    <submittedName>
        <fullName evidence="1">Unannotated protein</fullName>
    </submittedName>
</protein>
<dbReference type="EMBL" id="CAFBNF010000141">
    <property type="protein sequence ID" value="CAB4948239.1"/>
    <property type="molecule type" value="Genomic_DNA"/>
</dbReference>